<dbReference type="EMBL" id="QGDH01000002">
    <property type="protein sequence ID" value="RAR16445.1"/>
    <property type="molecule type" value="Genomic_DNA"/>
</dbReference>
<feature type="chain" id="PRO_5016900920" evidence="2">
    <location>
        <begin position="17"/>
        <end position="278"/>
    </location>
</feature>
<gene>
    <name evidence="3" type="ORF">DDE83_000010</name>
</gene>
<keyword evidence="2" id="KW-0732">Signal</keyword>
<accession>A0A364NGH9</accession>
<feature type="compositionally biased region" description="Polar residues" evidence="1">
    <location>
        <begin position="228"/>
        <end position="249"/>
    </location>
</feature>
<evidence type="ECO:0000256" key="1">
    <source>
        <dbReference type="SAM" id="MobiDB-lite"/>
    </source>
</evidence>
<dbReference type="Proteomes" id="UP000249619">
    <property type="component" value="Unassembled WGS sequence"/>
</dbReference>
<keyword evidence="4" id="KW-1185">Reference proteome</keyword>
<organism evidence="3 4">
    <name type="scientific">Stemphylium lycopersici</name>
    <name type="common">Tomato gray leaf spot disease fungus</name>
    <name type="synonym">Thyrospora lycopersici</name>
    <dbReference type="NCBI Taxonomy" id="183478"/>
    <lineage>
        <taxon>Eukaryota</taxon>
        <taxon>Fungi</taxon>
        <taxon>Dikarya</taxon>
        <taxon>Ascomycota</taxon>
        <taxon>Pezizomycotina</taxon>
        <taxon>Dothideomycetes</taxon>
        <taxon>Pleosporomycetidae</taxon>
        <taxon>Pleosporales</taxon>
        <taxon>Pleosporineae</taxon>
        <taxon>Pleosporaceae</taxon>
        <taxon>Stemphylium</taxon>
    </lineage>
</organism>
<sequence length="278" mass="29104">MPFLLFALSFAATATAQVTTSFWGDELGTNKIGFVGSVVNANDTHTTVVVDFDEGTNATALPQLKPIGTPITMTIGPEYFGRTNVLGYNIDPDNEEAQKQNEQKIDCEWPTPEDEKSNRTCIASYGPGFVQGPPCGTFTYYSSSTVIVTYTNPYPARLNYSAGMETIVTTATVPLDYSAVSSVPTSCGDDVGDTSEDGHTTEFIAEPSNFATYQLVITAGEGLLSASPAATPTESDAQSTGGDETSSSDAPEDTGNAATKATGMPIIMGLGAAAAFFL</sequence>
<feature type="region of interest" description="Disordered" evidence="1">
    <location>
        <begin position="226"/>
        <end position="259"/>
    </location>
</feature>
<evidence type="ECO:0000256" key="2">
    <source>
        <dbReference type="SAM" id="SignalP"/>
    </source>
</evidence>
<reference evidence="4" key="1">
    <citation type="submission" date="2018-05" db="EMBL/GenBank/DDBJ databases">
        <title>Draft genome sequence of Stemphylium lycopersici strain CIDEFI 213.</title>
        <authorList>
            <person name="Medina R."/>
            <person name="Franco M.E.E."/>
            <person name="Lucentini C.G."/>
            <person name="Saparrat M.C.N."/>
            <person name="Balatti P.A."/>
        </authorList>
    </citation>
    <scope>NUCLEOTIDE SEQUENCE [LARGE SCALE GENOMIC DNA]</scope>
    <source>
        <strain evidence="4">CIDEFI 213</strain>
    </source>
</reference>
<protein>
    <submittedName>
        <fullName evidence="3">Uncharacterized protein</fullName>
    </submittedName>
</protein>
<evidence type="ECO:0000313" key="4">
    <source>
        <dbReference type="Proteomes" id="UP000249619"/>
    </source>
</evidence>
<dbReference type="AlphaFoldDB" id="A0A364NGH9"/>
<comment type="caution">
    <text evidence="3">The sequence shown here is derived from an EMBL/GenBank/DDBJ whole genome shotgun (WGS) entry which is preliminary data.</text>
</comment>
<name>A0A364NGH9_STELY</name>
<evidence type="ECO:0000313" key="3">
    <source>
        <dbReference type="EMBL" id="RAR16445.1"/>
    </source>
</evidence>
<feature type="signal peptide" evidence="2">
    <location>
        <begin position="1"/>
        <end position="16"/>
    </location>
</feature>
<proteinExistence type="predicted"/>